<dbReference type="GO" id="GO:0003676">
    <property type="term" value="F:nucleic acid binding"/>
    <property type="evidence" value="ECO:0007669"/>
    <property type="project" value="InterPro"/>
</dbReference>
<gene>
    <name evidence="1" type="primary">nucS_1</name>
    <name evidence="1" type="ORF">LOCNCDEO_00015</name>
</gene>
<reference evidence="1" key="1">
    <citation type="submission" date="2020-06" db="EMBL/GenBank/DDBJ databases">
        <title>Unique genomic features of the anaerobic methanotrophic archaea.</title>
        <authorList>
            <person name="Chadwick G.L."/>
            <person name="Skennerton C.T."/>
            <person name="Laso-Perez R."/>
            <person name="Leu A.O."/>
            <person name="Speth D.R."/>
            <person name="Yu H."/>
            <person name="Morgan-Lang C."/>
            <person name="Hatzenpichler R."/>
            <person name="Goudeau D."/>
            <person name="Malmstrom R."/>
            <person name="Brazelton W.J."/>
            <person name="Woyke T."/>
            <person name="Hallam S.J."/>
            <person name="Tyson G.W."/>
            <person name="Wegener G."/>
            <person name="Boetius A."/>
            <person name="Orphan V."/>
        </authorList>
    </citation>
    <scope>NUCLEOTIDE SEQUENCE</scope>
</reference>
<sequence>MKLFRVDTDGKFIRYAERDFKEENLEEVLEFWLENNPAYILEDENVLIIGRQVPTNLGSILDLLGIDREGNVVVIELKRDRTPRESIAQILEYASFVESLSYSQLECIFKDYCGEENPGLIDYHRNYFQLEADEAVAYNRNQKLIIVGQVITKEIKQTSAFLRKKGIEVFCLEFKYFETKAGERIISSDFVIGKDMTLKKKVSSGALPRIDKAEFVNSLDQFGRAFFEDLLVFAETNGLPVHWGTKGFSINADLNGKHVAILFGFPPKSVFKQGVYTAFREIRNNILDSEPIIEQYRQELVQLGAFENAQSEQKWLIKNDIDADKKERFFAILSSIVERIKLQLKEVEEKEK</sequence>
<protein>
    <submittedName>
        <fullName evidence="1">Endonuclease NucS</fullName>
        <ecNumber evidence="1">3.1.-.-</ecNumber>
    </submittedName>
</protein>
<proteinExistence type="predicted"/>
<evidence type="ECO:0000313" key="1">
    <source>
        <dbReference type="EMBL" id="QNO57204.1"/>
    </source>
</evidence>
<dbReference type="Gene3D" id="3.40.1350.10">
    <property type="match status" value="1"/>
</dbReference>
<name>A0A7G9ZAC0_9EURY</name>
<dbReference type="EMBL" id="MT631682">
    <property type="protein sequence ID" value="QNO57204.1"/>
    <property type="molecule type" value="Genomic_DNA"/>
</dbReference>
<dbReference type="AlphaFoldDB" id="A0A7G9ZAC0"/>
<dbReference type="GO" id="GO:0016787">
    <property type="term" value="F:hydrolase activity"/>
    <property type="evidence" value="ECO:0007669"/>
    <property type="project" value="UniProtKB-KW"/>
</dbReference>
<dbReference type="EC" id="3.1.-.-" evidence="1"/>
<keyword evidence="1" id="KW-0540">Nuclease</keyword>
<organism evidence="1">
    <name type="scientific">Candidatus Methanophaga sp. ANME-1 ERB7</name>
    <dbReference type="NCBI Taxonomy" id="2759913"/>
    <lineage>
        <taxon>Archaea</taxon>
        <taxon>Methanobacteriati</taxon>
        <taxon>Methanobacteriota</taxon>
        <taxon>Stenosarchaea group</taxon>
        <taxon>Methanomicrobia</taxon>
        <taxon>Candidatus Methanophagales</taxon>
        <taxon>Candidatus Methanophagaceae</taxon>
        <taxon>Candidatus Methanophaga</taxon>
    </lineage>
</organism>
<dbReference type="GO" id="GO:0004519">
    <property type="term" value="F:endonuclease activity"/>
    <property type="evidence" value="ECO:0007669"/>
    <property type="project" value="UniProtKB-KW"/>
</dbReference>
<dbReference type="InterPro" id="IPR011856">
    <property type="entry name" value="tRNA_endonuc-like_dom_sf"/>
</dbReference>
<keyword evidence="1" id="KW-0378">Hydrolase</keyword>
<accession>A0A7G9ZAC0</accession>
<keyword evidence="1" id="KW-0255">Endonuclease</keyword>